<dbReference type="OrthoDB" id="5918880at2"/>
<sequence length="165" mass="17278">MKIGYVKISERGEMNRLLAGLAADLAAEGVALAGAVQHDIECAPEGKCDMDLQILPAGPVVRISQNLGKDSRGCRLDPVALEQAVGLTEAQLNDAAPKLVIINKFGKHEAEGRGFRSTIALALELEVPVLVGVNETNFAAFQDFTGGAAEQAGDSPAALRAWLAT</sequence>
<dbReference type="InterPro" id="IPR018912">
    <property type="entry name" value="DUF2478"/>
</dbReference>
<accession>A0A0P1G8C9</accession>
<dbReference type="Proteomes" id="UP000051887">
    <property type="component" value="Unassembled WGS sequence"/>
</dbReference>
<dbReference type="RefSeq" id="WP_058242281.1">
    <property type="nucleotide sequence ID" value="NZ_CYSB01000041.1"/>
</dbReference>
<proteinExistence type="predicted"/>
<reference evidence="2 4" key="2">
    <citation type="submission" date="2015-09" db="EMBL/GenBank/DDBJ databases">
        <authorList>
            <consortium name="Swine Surveillance"/>
        </authorList>
    </citation>
    <scope>NUCLEOTIDE SEQUENCE [LARGE SCALE GENOMIC DNA]</scope>
    <source>
        <strain evidence="2 4">5120</strain>
    </source>
</reference>
<evidence type="ECO:0000313" key="1">
    <source>
        <dbReference type="EMBL" id="CUH69839.1"/>
    </source>
</evidence>
<keyword evidence="3" id="KW-1185">Reference proteome</keyword>
<dbReference type="Pfam" id="PF10649">
    <property type="entry name" value="DUF2478"/>
    <property type="match status" value="1"/>
</dbReference>
<dbReference type="AlphaFoldDB" id="A0A0P1G8C9"/>
<gene>
    <name evidence="1" type="ORF">TL5118_03809</name>
    <name evidence="2" type="ORF">TL5120_00733</name>
</gene>
<name>A0A0P1G8C9_9RHOB</name>
<organism evidence="2 4">
    <name type="scientific">Thalassovita autumnalis</name>
    <dbReference type="NCBI Taxonomy" id="2072972"/>
    <lineage>
        <taxon>Bacteria</taxon>
        <taxon>Pseudomonadati</taxon>
        <taxon>Pseudomonadota</taxon>
        <taxon>Alphaproteobacteria</taxon>
        <taxon>Rhodobacterales</taxon>
        <taxon>Roseobacteraceae</taxon>
        <taxon>Thalassovita</taxon>
    </lineage>
</organism>
<reference evidence="1 3" key="1">
    <citation type="submission" date="2015-09" db="EMBL/GenBank/DDBJ databases">
        <authorList>
            <person name="Rodrigo-Torres L."/>
            <person name="Arahal D.R."/>
        </authorList>
    </citation>
    <scope>NUCLEOTIDE SEQUENCE [LARGE SCALE GENOMIC DNA]</scope>
    <source>
        <strain evidence="1 3">CECT 5118</strain>
    </source>
</reference>
<evidence type="ECO:0000313" key="2">
    <source>
        <dbReference type="EMBL" id="CUH70953.1"/>
    </source>
</evidence>
<evidence type="ECO:0000313" key="4">
    <source>
        <dbReference type="Proteomes" id="UP000051887"/>
    </source>
</evidence>
<evidence type="ECO:0000313" key="3">
    <source>
        <dbReference type="Proteomes" id="UP000051086"/>
    </source>
</evidence>
<dbReference type="Proteomes" id="UP000051086">
    <property type="component" value="Unassembled WGS sequence"/>
</dbReference>
<dbReference type="EMBL" id="CYSC01000016">
    <property type="protein sequence ID" value="CUH70953.1"/>
    <property type="molecule type" value="Genomic_DNA"/>
</dbReference>
<dbReference type="EMBL" id="CYSB01000041">
    <property type="protein sequence ID" value="CUH69839.1"/>
    <property type="molecule type" value="Genomic_DNA"/>
</dbReference>
<protein>
    <submittedName>
        <fullName evidence="2">ABC-type molybdate transport system, ATPase component</fullName>
    </submittedName>
</protein>